<dbReference type="AlphaFoldDB" id="A0A4P7XGC3"/>
<feature type="domain" description="DUF2383" evidence="2">
    <location>
        <begin position="9"/>
        <end position="114"/>
    </location>
</feature>
<reference evidence="3 4" key="1">
    <citation type="submission" date="2018-07" db="EMBL/GenBank/DDBJ databases">
        <title>Marsedoiliclastica nanhaica gen. nov. sp. nov., a novel marine hydrocarbonoclastic bacterium isolated from an in-situ enriched hydrocarbon-degrading consortium in deep-sea sediment.</title>
        <authorList>
            <person name="Dong C."/>
            <person name="Ma T."/>
            <person name="Liu R."/>
            <person name="Shao Z."/>
        </authorList>
    </citation>
    <scope>NUCLEOTIDE SEQUENCE [LARGE SCALE GENOMIC DNA]</scope>
    <source>
        <strain evidence="4">soil36-7</strain>
    </source>
</reference>
<dbReference type="InterPro" id="IPR009078">
    <property type="entry name" value="Ferritin-like_SF"/>
</dbReference>
<gene>
    <name evidence="3" type="ORF">soil367_04350</name>
</gene>
<dbReference type="CDD" id="cd00657">
    <property type="entry name" value="Ferritin_like"/>
    <property type="match status" value="1"/>
</dbReference>
<proteinExistence type="predicted"/>
<dbReference type="InterPro" id="IPR012347">
    <property type="entry name" value="Ferritin-like"/>
</dbReference>
<evidence type="ECO:0000313" key="3">
    <source>
        <dbReference type="EMBL" id="QCF25222.1"/>
    </source>
</evidence>
<name>A0A4P7XGC3_9ALTE</name>
<dbReference type="SUPFAM" id="SSF47240">
    <property type="entry name" value="Ferritin-like"/>
    <property type="match status" value="1"/>
</dbReference>
<keyword evidence="4" id="KW-1185">Reference proteome</keyword>
<dbReference type="Pfam" id="PF09537">
    <property type="entry name" value="DUF2383"/>
    <property type="match status" value="1"/>
</dbReference>
<evidence type="ECO:0000256" key="1">
    <source>
        <dbReference type="SAM" id="MobiDB-lite"/>
    </source>
</evidence>
<dbReference type="EMBL" id="CP031093">
    <property type="protein sequence ID" value="QCF25222.1"/>
    <property type="molecule type" value="Genomic_DNA"/>
</dbReference>
<evidence type="ECO:0000259" key="2">
    <source>
        <dbReference type="Pfam" id="PF09537"/>
    </source>
</evidence>
<organism evidence="3 4">
    <name type="scientific">Hydrocarboniclastica marina</name>
    <dbReference type="NCBI Taxonomy" id="2259620"/>
    <lineage>
        <taxon>Bacteria</taxon>
        <taxon>Pseudomonadati</taxon>
        <taxon>Pseudomonadota</taxon>
        <taxon>Gammaproteobacteria</taxon>
        <taxon>Alteromonadales</taxon>
        <taxon>Alteromonadaceae</taxon>
        <taxon>Hydrocarboniclastica</taxon>
    </lineage>
</organism>
<feature type="region of interest" description="Disordered" evidence="1">
    <location>
        <begin position="137"/>
        <end position="161"/>
    </location>
</feature>
<dbReference type="Proteomes" id="UP000298049">
    <property type="component" value="Chromosome"/>
</dbReference>
<dbReference type="InterPro" id="IPR019052">
    <property type="entry name" value="DUF2383"/>
</dbReference>
<dbReference type="KEGG" id="hmi:soil367_04350"/>
<dbReference type="OrthoDB" id="7166292at2"/>
<evidence type="ECO:0000313" key="4">
    <source>
        <dbReference type="Proteomes" id="UP000298049"/>
    </source>
</evidence>
<protein>
    <submittedName>
        <fullName evidence="3">Ferritin-like domain-containing protein</fullName>
    </submittedName>
</protein>
<feature type="compositionally biased region" description="Polar residues" evidence="1">
    <location>
        <begin position="145"/>
        <end position="161"/>
    </location>
</feature>
<dbReference type="RefSeq" id="WP_136547258.1">
    <property type="nucleotide sequence ID" value="NZ_CP031093.1"/>
</dbReference>
<sequence>MSKSPQEATVKTLNSLIHLDYDAIDAYDAAIKRATDDNVRAALLEFRADHETHTEKLQAWVEKLGGKPATKSDLKAVLTSGKVAISSLSETMGILKAMQSNEEETNQKYDDALSTVTEPPELVEVLLHNRDDERKHKGWIDNHLDQTNQTPYPHTIAPNSR</sequence>
<accession>A0A4P7XGC3</accession>
<dbReference type="Gene3D" id="1.20.1260.10">
    <property type="match status" value="1"/>
</dbReference>